<accession>A0A644W0X1</accession>
<gene>
    <name evidence="3" type="ORF">SDC9_43426</name>
</gene>
<sequence length="598" mass="68944">MKYFRIIIQLVLVFTIVSCANRAAGPTGGPKDSIPPVVLRTVPLNNALNYKKKEIQVFFDENISLEKVNENVVISPPQKTQPVVKANAKVLTVSIQDDLQDSTTYSILFGNAIVDLNEKNPLSNYTFSFATGPEIDTLQVSGKLIRAENLEPVPGVLIGLHKNLHDTAILRDQFTRVAKTDDEGRFTIQNIKAGKYKLYALLDLDRDFRYQPGEEVAFYDSIVIPEIKIIQQTDTLWKDSVTIDTIKTESKLTYLPNNLMLKLFKENRKRQYLVKSERPADKYFNLFFNDKQDSLPKIEPLNFDINTHFLIQKTERMDSLVYWIADSTVYRQDTLKMAVTYLKSDSVFQLVSTTDTLNLVLRKPRTTGKSKTNEVKPIVPLAIKSNLSGSFDLYSDILLEFEEPLDSVFKEKVKLLHKVDTVLKPIDFTWLPIDSIRRKFAIRYAWKPQESYELQIDSAAFVSIYERTSNAQKTPFKIKSLDEYSAMKIVLQEFDSLAILQVLDSKESVLQTQQAKIKGNLFEYLKPGEYFVRLFIDINRNGVWDPGDLEKRLQPEPVYYFNKKLTLRANWELEETFNHLDPAMLNRKSEELLKLKKK</sequence>
<feature type="domain" description="SbsA Ig-like" evidence="2">
    <location>
        <begin position="32"/>
        <end position="131"/>
    </location>
</feature>
<protein>
    <recommendedName>
        <fullName evidence="2">SbsA Ig-like domain-containing protein</fullName>
    </recommendedName>
</protein>
<evidence type="ECO:0000313" key="3">
    <source>
        <dbReference type="EMBL" id="MPL97237.1"/>
    </source>
</evidence>
<evidence type="ECO:0000256" key="1">
    <source>
        <dbReference type="ARBA" id="ARBA00022729"/>
    </source>
</evidence>
<dbReference type="InterPro" id="IPR013784">
    <property type="entry name" value="Carb-bd-like_fold"/>
</dbReference>
<dbReference type="InterPro" id="IPR032812">
    <property type="entry name" value="SbsA_Ig"/>
</dbReference>
<dbReference type="EMBL" id="VSSQ01000546">
    <property type="protein sequence ID" value="MPL97237.1"/>
    <property type="molecule type" value="Genomic_DNA"/>
</dbReference>
<organism evidence="3">
    <name type="scientific">bioreactor metagenome</name>
    <dbReference type="NCBI Taxonomy" id="1076179"/>
    <lineage>
        <taxon>unclassified sequences</taxon>
        <taxon>metagenomes</taxon>
        <taxon>ecological metagenomes</taxon>
    </lineage>
</organism>
<reference evidence="3" key="1">
    <citation type="submission" date="2019-08" db="EMBL/GenBank/DDBJ databases">
        <authorList>
            <person name="Kucharzyk K."/>
            <person name="Murdoch R.W."/>
            <person name="Higgins S."/>
            <person name="Loffler F."/>
        </authorList>
    </citation>
    <scope>NUCLEOTIDE SEQUENCE</scope>
</reference>
<dbReference type="GO" id="GO:0030246">
    <property type="term" value="F:carbohydrate binding"/>
    <property type="evidence" value="ECO:0007669"/>
    <property type="project" value="InterPro"/>
</dbReference>
<dbReference type="SUPFAM" id="SSF49452">
    <property type="entry name" value="Starch-binding domain-like"/>
    <property type="match status" value="1"/>
</dbReference>
<dbReference type="Pfam" id="PF13205">
    <property type="entry name" value="Big_5"/>
    <property type="match status" value="1"/>
</dbReference>
<evidence type="ECO:0000259" key="2">
    <source>
        <dbReference type="Pfam" id="PF13205"/>
    </source>
</evidence>
<proteinExistence type="predicted"/>
<dbReference type="PROSITE" id="PS51257">
    <property type="entry name" value="PROKAR_LIPOPROTEIN"/>
    <property type="match status" value="1"/>
</dbReference>
<keyword evidence="1" id="KW-0732">Signal</keyword>
<name>A0A644W0X1_9ZZZZ</name>
<comment type="caution">
    <text evidence="3">The sequence shown here is derived from an EMBL/GenBank/DDBJ whole genome shotgun (WGS) entry which is preliminary data.</text>
</comment>
<dbReference type="AlphaFoldDB" id="A0A644W0X1"/>